<evidence type="ECO:0000256" key="2">
    <source>
        <dbReference type="ARBA" id="ARBA00004653"/>
    </source>
</evidence>
<dbReference type="Pfam" id="PF03083">
    <property type="entry name" value="MtN3_slv"/>
    <property type="match status" value="2"/>
</dbReference>
<dbReference type="SMR" id="A0A1I7RZZ5"/>
<keyword evidence="9 13" id="KW-1133">Transmembrane helix</keyword>
<feature type="transmembrane region" description="Helical" evidence="13">
    <location>
        <begin position="66"/>
        <end position="84"/>
    </location>
</feature>
<evidence type="ECO:0000256" key="10">
    <source>
        <dbReference type="ARBA" id="ARBA00023034"/>
    </source>
</evidence>
<protein>
    <recommendedName>
        <fullName evidence="13">Sugar transporter SWEET</fullName>
    </recommendedName>
</protein>
<evidence type="ECO:0000313" key="17">
    <source>
        <dbReference type="Proteomes" id="UP000659654"/>
    </source>
</evidence>
<feature type="transmembrane region" description="Helical" evidence="13">
    <location>
        <begin position="187"/>
        <end position="206"/>
    </location>
</feature>
<feature type="transmembrane region" description="Helical" evidence="13">
    <location>
        <begin position="6"/>
        <end position="29"/>
    </location>
</feature>
<comment type="similarity">
    <text evidence="3 13">Belongs to the SWEET sugar transporter family.</text>
</comment>
<keyword evidence="17" id="KW-1185">Reference proteome</keyword>
<dbReference type="FunFam" id="1.20.1280.290:FF:000004">
    <property type="entry name" value="Sugar transporter SWEET"/>
    <property type="match status" value="1"/>
</dbReference>
<feature type="transmembrane region" description="Helical" evidence="13">
    <location>
        <begin position="96"/>
        <end position="114"/>
    </location>
</feature>
<evidence type="ECO:0000256" key="1">
    <source>
        <dbReference type="ARBA" id="ARBA00004651"/>
    </source>
</evidence>
<dbReference type="EMBL" id="CAJFCV020000003">
    <property type="protein sequence ID" value="CAG9109128.1"/>
    <property type="molecule type" value="Genomic_DNA"/>
</dbReference>
<evidence type="ECO:0000256" key="8">
    <source>
        <dbReference type="ARBA" id="ARBA00022737"/>
    </source>
</evidence>
<feature type="transmembrane region" description="Helical" evidence="13">
    <location>
        <begin position="41"/>
        <end position="60"/>
    </location>
</feature>
<keyword evidence="5" id="KW-1003">Cell membrane</keyword>
<dbReference type="Proteomes" id="UP000582659">
    <property type="component" value="Unassembled WGS sequence"/>
</dbReference>
<gene>
    <name evidence="14" type="ORF">BXYJ_LOCUS7065</name>
</gene>
<keyword evidence="6 13" id="KW-0762">Sugar transport</keyword>
<dbReference type="Gene3D" id="1.20.1280.290">
    <property type="match status" value="2"/>
</dbReference>
<evidence type="ECO:0000256" key="9">
    <source>
        <dbReference type="ARBA" id="ARBA00022989"/>
    </source>
</evidence>
<evidence type="ECO:0000256" key="13">
    <source>
        <dbReference type="RuleBase" id="RU910715"/>
    </source>
</evidence>
<evidence type="ECO:0000313" key="18">
    <source>
        <dbReference type="WBParaSite" id="BXY_0631800.1"/>
    </source>
</evidence>
<accession>A0A1I7RZZ5</accession>
<comment type="subcellular location">
    <subcellularLocation>
        <location evidence="1 13">Cell membrane</location>
        <topology evidence="1 13">Multi-pass membrane protein</topology>
    </subcellularLocation>
    <subcellularLocation>
        <location evidence="2">Golgi apparatus membrane</location>
        <topology evidence="2">Multi-pass membrane protein</topology>
    </subcellularLocation>
</comment>
<keyword evidence="11 13" id="KW-0472">Membrane</keyword>
<evidence type="ECO:0000256" key="7">
    <source>
        <dbReference type="ARBA" id="ARBA00022692"/>
    </source>
</evidence>
<proteinExistence type="inferred from homology"/>
<dbReference type="WBParaSite" id="BXY_0631800.1">
    <property type="protein sequence ID" value="BXY_0631800.1"/>
    <property type="gene ID" value="BXY_0631800"/>
</dbReference>
<evidence type="ECO:0000256" key="12">
    <source>
        <dbReference type="ARBA" id="ARBA00055578"/>
    </source>
</evidence>
<dbReference type="GO" id="GO:0000139">
    <property type="term" value="C:Golgi membrane"/>
    <property type="evidence" value="ECO:0007669"/>
    <property type="project" value="UniProtKB-SubCell"/>
</dbReference>
<dbReference type="OrthoDB" id="409725at2759"/>
<comment type="function">
    <text evidence="12">Mediates both low-affinity uptake and efflux of sugar across the membrane.</text>
</comment>
<evidence type="ECO:0000256" key="11">
    <source>
        <dbReference type="ARBA" id="ARBA00023136"/>
    </source>
</evidence>
<dbReference type="InterPro" id="IPR004316">
    <property type="entry name" value="SWEET_rpt"/>
</dbReference>
<dbReference type="Proteomes" id="UP000095284">
    <property type="component" value="Unplaced"/>
</dbReference>
<evidence type="ECO:0000256" key="4">
    <source>
        <dbReference type="ARBA" id="ARBA00022448"/>
    </source>
</evidence>
<sequence length="225" mass="25214">MDWDGFVSVLSFTATSSTFALFLCGLQICQRIRVRGHTDGTSVAPFLLTSISCIVWAGYGEIRHDSTVILVNTVGLFVQSLYLAYYYHKTRLRMRLNKLIGIEILAGVLTYYWMYSDVAAETKENFLGIICMMLNIATIGAPLLDVGQVIRNKSTESLPFMLCAGNMIVSIQWLIYGILTDDFYMKVPNAVACVIAAVQLSLFVIYPSNHRVVSQKSDDDRMHLI</sequence>
<keyword evidence="10" id="KW-0333">Golgi apparatus</keyword>
<dbReference type="GO" id="GO:0005886">
    <property type="term" value="C:plasma membrane"/>
    <property type="evidence" value="ECO:0007669"/>
    <property type="project" value="UniProtKB-SubCell"/>
</dbReference>
<feature type="transmembrane region" description="Helical" evidence="13">
    <location>
        <begin position="126"/>
        <end position="146"/>
    </location>
</feature>
<evidence type="ECO:0000313" key="14">
    <source>
        <dbReference type="EMBL" id="CAD5222097.1"/>
    </source>
</evidence>
<reference evidence="18" key="1">
    <citation type="submission" date="2016-11" db="UniProtKB">
        <authorList>
            <consortium name="WormBaseParasite"/>
        </authorList>
    </citation>
    <scope>IDENTIFICATION</scope>
</reference>
<dbReference type="Proteomes" id="UP000659654">
    <property type="component" value="Unassembled WGS sequence"/>
</dbReference>
<dbReference type="FunFam" id="1.20.1280.290:FF:000010">
    <property type="entry name" value="Sugar transporter SWEET"/>
    <property type="match status" value="1"/>
</dbReference>
<dbReference type="EMBL" id="CAJFDI010000003">
    <property type="protein sequence ID" value="CAD5222097.1"/>
    <property type="molecule type" value="Genomic_DNA"/>
</dbReference>
<dbReference type="PANTHER" id="PTHR10791:SF112">
    <property type="entry name" value="SUGAR TRANSPORTER SWEET1"/>
    <property type="match status" value="1"/>
</dbReference>
<feature type="transmembrane region" description="Helical" evidence="13">
    <location>
        <begin position="158"/>
        <end position="175"/>
    </location>
</feature>
<dbReference type="AlphaFoldDB" id="A0A1I7RZZ5"/>
<dbReference type="eggNOG" id="KOG1623">
    <property type="taxonomic scope" value="Eukaryota"/>
</dbReference>
<dbReference type="PANTHER" id="PTHR10791">
    <property type="entry name" value="RAG1-ACTIVATING PROTEIN 1"/>
    <property type="match status" value="1"/>
</dbReference>
<dbReference type="GO" id="GO:0051119">
    <property type="term" value="F:sugar transmembrane transporter activity"/>
    <property type="evidence" value="ECO:0007669"/>
    <property type="project" value="InterPro"/>
</dbReference>
<organism evidence="16 18">
    <name type="scientific">Bursaphelenchus xylophilus</name>
    <name type="common">Pinewood nematode worm</name>
    <name type="synonym">Aphelenchoides xylophilus</name>
    <dbReference type="NCBI Taxonomy" id="6326"/>
    <lineage>
        <taxon>Eukaryota</taxon>
        <taxon>Metazoa</taxon>
        <taxon>Ecdysozoa</taxon>
        <taxon>Nematoda</taxon>
        <taxon>Chromadorea</taxon>
        <taxon>Rhabditida</taxon>
        <taxon>Tylenchina</taxon>
        <taxon>Tylenchomorpha</taxon>
        <taxon>Aphelenchoidea</taxon>
        <taxon>Aphelenchoididae</taxon>
        <taxon>Bursaphelenchus</taxon>
    </lineage>
</organism>
<evidence type="ECO:0000313" key="16">
    <source>
        <dbReference type="Proteomes" id="UP000095284"/>
    </source>
</evidence>
<reference evidence="15" key="2">
    <citation type="submission" date="2020-08" db="EMBL/GenBank/DDBJ databases">
        <authorList>
            <person name="Kikuchi T."/>
        </authorList>
    </citation>
    <scope>NUCLEOTIDE SEQUENCE</scope>
    <source>
        <strain evidence="14">Ka4C1</strain>
    </source>
</reference>
<evidence type="ECO:0000256" key="6">
    <source>
        <dbReference type="ARBA" id="ARBA00022597"/>
    </source>
</evidence>
<keyword evidence="7 13" id="KW-0812">Transmembrane</keyword>
<evidence type="ECO:0000256" key="3">
    <source>
        <dbReference type="ARBA" id="ARBA00007809"/>
    </source>
</evidence>
<dbReference type="InterPro" id="IPR047664">
    <property type="entry name" value="SWEET"/>
</dbReference>
<keyword evidence="8" id="KW-0677">Repeat</keyword>
<evidence type="ECO:0000256" key="5">
    <source>
        <dbReference type="ARBA" id="ARBA00022475"/>
    </source>
</evidence>
<evidence type="ECO:0000313" key="15">
    <source>
        <dbReference type="EMBL" id="CAG9109128.1"/>
    </source>
</evidence>
<keyword evidence="4 13" id="KW-0813">Transport</keyword>
<name>A0A1I7RZZ5_BURXY</name>
<comment type="function">
    <text evidence="13">Mediates sugar transport across membranes.</text>
</comment>